<organism evidence="1 2">
    <name type="scientific">Elysia chlorotica</name>
    <name type="common">Eastern emerald elysia</name>
    <name type="synonym">Sea slug</name>
    <dbReference type="NCBI Taxonomy" id="188477"/>
    <lineage>
        <taxon>Eukaryota</taxon>
        <taxon>Metazoa</taxon>
        <taxon>Spiralia</taxon>
        <taxon>Lophotrochozoa</taxon>
        <taxon>Mollusca</taxon>
        <taxon>Gastropoda</taxon>
        <taxon>Heterobranchia</taxon>
        <taxon>Euthyneura</taxon>
        <taxon>Panpulmonata</taxon>
        <taxon>Sacoglossa</taxon>
        <taxon>Placobranchoidea</taxon>
        <taxon>Plakobranchidae</taxon>
        <taxon>Elysia</taxon>
    </lineage>
</organism>
<keyword evidence="2" id="KW-1185">Reference proteome</keyword>
<dbReference type="Proteomes" id="UP000271974">
    <property type="component" value="Unassembled WGS sequence"/>
</dbReference>
<comment type="caution">
    <text evidence="1">The sequence shown here is derived from an EMBL/GenBank/DDBJ whole genome shotgun (WGS) entry which is preliminary data.</text>
</comment>
<proteinExistence type="predicted"/>
<reference evidence="1 2" key="1">
    <citation type="submission" date="2019-01" db="EMBL/GenBank/DDBJ databases">
        <title>A draft genome assembly of the solar-powered sea slug Elysia chlorotica.</title>
        <authorList>
            <person name="Cai H."/>
            <person name="Li Q."/>
            <person name="Fang X."/>
            <person name="Li J."/>
            <person name="Curtis N.E."/>
            <person name="Altenburger A."/>
            <person name="Shibata T."/>
            <person name="Feng M."/>
            <person name="Maeda T."/>
            <person name="Schwartz J.A."/>
            <person name="Shigenobu S."/>
            <person name="Lundholm N."/>
            <person name="Nishiyama T."/>
            <person name="Yang H."/>
            <person name="Hasebe M."/>
            <person name="Li S."/>
            <person name="Pierce S.K."/>
            <person name="Wang J."/>
        </authorList>
    </citation>
    <scope>NUCLEOTIDE SEQUENCE [LARGE SCALE GENOMIC DNA]</scope>
    <source>
        <strain evidence="1">EC2010</strain>
        <tissue evidence="1">Whole organism of an adult</tissue>
    </source>
</reference>
<protein>
    <submittedName>
        <fullName evidence="1">Uncharacterized protein</fullName>
    </submittedName>
</protein>
<sequence length="233" mass="25127">MLSSPVKAYQVNKGECQVKLISDALVVPQFTMPSRAPSAAAVLSQAQVMRTGVSRCTPTLASTARQLLRLRGETLSALFTGKSVEQGREACHNVVIATVFDGACRSDCLAVRFSLSLPPQRQPSLTSEIAIFVNQSAPSGEQINLRLMFSVYLGQSGCAGLEAATINMHGSLHARTSENGRNENTGMPRVVYLPGGFVLHLHATNTRQILNTRCRVDSKTHASVTIVKYKLLS</sequence>
<gene>
    <name evidence="1" type="ORF">EGW08_017136</name>
</gene>
<dbReference type="AlphaFoldDB" id="A0A3S1BUD4"/>
<name>A0A3S1BUD4_ELYCH</name>
<evidence type="ECO:0000313" key="2">
    <source>
        <dbReference type="Proteomes" id="UP000271974"/>
    </source>
</evidence>
<dbReference type="EMBL" id="RQTK01000771">
    <property type="protein sequence ID" value="RUS75105.1"/>
    <property type="molecule type" value="Genomic_DNA"/>
</dbReference>
<accession>A0A3S1BUD4</accession>
<evidence type="ECO:0000313" key="1">
    <source>
        <dbReference type="EMBL" id="RUS75105.1"/>
    </source>
</evidence>